<gene>
    <name evidence="1" type="ORF">MAPG_00230</name>
</gene>
<dbReference type="EnsemblFungi" id="MAPG_00230T0">
    <property type="protein sequence ID" value="MAPG_00230T0"/>
    <property type="gene ID" value="MAPG_00230"/>
</dbReference>
<reference evidence="3" key="2">
    <citation type="submission" date="2010-05" db="EMBL/GenBank/DDBJ databases">
        <title>The genome sequence of Magnaporthe poae strain ATCC 64411.</title>
        <authorList>
            <person name="Ma L.-J."/>
            <person name="Dead R."/>
            <person name="Young S."/>
            <person name="Zeng Q."/>
            <person name="Koehrsen M."/>
            <person name="Alvarado L."/>
            <person name="Berlin A."/>
            <person name="Chapman S.B."/>
            <person name="Chen Z."/>
            <person name="Freedman E."/>
            <person name="Gellesch M."/>
            <person name="Goldberg J."/>
            <person name="Griggs A."/>
            <person name="Gujja S."/>
            <person name="Heilman E.R."/>
            <person name="Heiman D."/>
            <person name="Hepburn T."/>
            <person name="Howarth C."/>
            <person name="Jen D."/>
            <person name="Larson L."/>
            <person name="Mehta T."/>
            <person name="Neiman D."/>
            <person name="Pearson M."/>
            <person name="Roberts A."/>
            <person name="Saif S."/>
            <person name="Shea T."/>
            <person name="Shenoy N."/>
            <person name="Sisk P."/>
            <person name="Stolte C."/>
            <person name="Sykes S."/>
            <person name="Walk T."/>
            <person name="White J."/>
            <person name="Yandava C."/>
            <person name="Haas B."/>
            <person name="Nusbaum C."/>
            <person name="Birren B."/>
        </authorList>
    </citation>
    <scope>NUCLEOTIDE SEQUENCE [LARGE SCALE GENOMIC DNA]</scope>
    <source>
        <strain evidence="3">ATCC 64411 / 73-15</strain>
    </source>
</reference>
<evidence type="ECO:0000313" key="1">
    <source>
        <dbReference type="EMBL" id="KLU81135.1"/>
    </source>
</evidence>
<dbReference type="EMBL" id="GL876966">
    <property type="protein sequence ID" value="KLU81135.1"/>
    <property type="molecule type" value="Genomic_DNA"/>
</dbReference>
<evidence type="ECO:0000313" key="3">
    <source>
        <dbReference type="Proteomes" id="UP000011715"/>
    </source>
</evidence>
<reference evidence="2" key="5">
    <citation type="submission" date="2015-06" db="UniProtKB">
        <authorList>
            <consortium name="EnsemblFungi"/>
        </authorList>
    </citation>
    <scope>IDENTIFICATION</scope>
    <source>
        <strain evidence="2">ATCC 64411</strain>
    </source>
</reference>
<dbReference type="eggNOG" id="ENOG502RNB5">
    <property type="taxonomic scope" value="Eukaryota"/>
</dbReference>
<dbReference type="VEuPathDB" id="FungiDB:MAPG_00230"/>
<accession>A0A0C4DKF9</accession>
<reference evidence="2" key="4">
    <citation type="journal article" date="2015" name="G3 (Bethesda)">
        <title>Genome sequences of three phytopathogenic species of the Magnaporthaceae family of fungi.</title>
        <authorList>
            <person name="Okagaki L.H."/>
            <person name="Nunes C.C."/>
            <person name="Sailsbery J."/>
            <person name="Clay B."/>
            <person name="Brown D."/>
            <person name="John T."/>
            <person name="Oh Y."/>
            <person name="Young N."/>
            <person name="Fitzgerald M."/>
            <person name="Haas B.J."/>
            <person name="Zeng Q."/>
            <person name="Young S."/>
            <person name="Adiconis X."/>
            <person name="Fan L."/>
            <person name="Levin J.Z."/>
            <person name="Mitchell T.K."/>
            <person name="Okubara P.A."/>
            <person name="Farman M.L."/>
            <person name="Kohn L.M."/>
            <person name="Birren B."/>
            <person name="Ma L.-J."/>
            <person name="Dean R.A."/>
        </authorList>
    </citation>
    <scope>NUCLEOTIDE SEQUENCE</scope>
    <source>
        <strain evidence="2">ATCC 64411 / 73-15</strain>
    </source>
</reference>
<reference evidence="1" key="1">
    <citation type="submission" date="2010-05" db="EMBL/GenBank/DDBJ databases">
        <title>The Genome Sequence of Magnaporthe poae strain ATCC 64411.</title>
        <authorList>
            <consortium name="The Broad Institute Genome Sequencing Platform"/>
            <consortium name="Broad Institute Genome Sequencing Center for Infectious Disease"/>
            <person name="Ma L.-J."/>
            <person name="Dead R."/>
            <person name="Young S."/>
            <person name="Zeng Q."/>
            <person name="Koehrsen M."/>
            <person name="Alvarado L."/>
            <person name="Berlin A."/>
            <person name="Chapman S.B."/>
            <person name="Chen Z."/>
            <person name="Freedman E."/>
            <person name="Gellesch M."/>
            <person name="Goldberg J."/>
            <person name="Griggs A."/>
            <person name="Gujja S."/>
            <person name="Heilman E.R."/>
            <person name="Heiman D."/>
            <person name="Hepburn T."/>
            <person name="Howarth C."/>
            <person name="Jen D."/>
            <person name="Larson L."/>
            <person name="Mehta T."/>
            <person name="Neiman D."/>
            <person name="Pearson M."/>
            <person name="Roberts A."/>
            <person name="Saif S."/>
            <person name="Shea T."/>
            <person name="Shenoy N."/>
            <person name="Sisk P."/>
            <person name="Stolte C."/>
            <person name="Sykes S."/>
            <person name="Walk T."/>
            <person name="White J."/>
            <person name="Yandava C."/>
            <person name="Haas B."/>
            <person name="Nusbaum C."/>
            <person name="Birren B."/>
        </authorList>
    </citation>
    <scope>NUCLEOTIDE SEQUENCE</scope>
    <source>
        <strain evidence="1">ATCC 64411</strain>
    </source>
</reference>
<organism evidence="2 3">
    <name type="scientific">Magnaporthiopsis poae (strain ATCC 64411 / 73-15)</name>
    <name type="common">Kentucky bluegrass fungus</name>
    <name type="synonym">Magnaporthe poae</name>
    <dbReference type="NCBI Taxonomy" id="644358"/>
    <lineage>
        <taxon>Eukaryota</taxon>
        <taxon>Fungi</taxon>
        <taxon>Dikarya</taxon>
        <taxon>Ascomycota</taxon>
        <taxon>Pezizomycotina</taxon>
        <taxon>Sordariomycetes</taxon>
        <taxon>Sordariomycetidae</taxon>
        <taxon>Magnaporthales</taxon>
        <taxon>Magnaporthaceae</taxon>
        <taxon>Magnaporthiopsis</taxon>
    </lineage>
</organism>
<dbReference type="Proteomes" id="UP000011715">
    <property type="component" value="Unassembled WGS sequence"/>
</dbReference>
<dbReference type="EMBL" id="ADBL01000051">
    <property type="status" value="NOT_ANNOTATED_CDS"/>
    <property type="molecule type" value="Genomic_DNA"/>
</dbReference>
<proteinExistence type="predicted"/>
<reference evidence="1" key="3">
    <citation type="submission" date="2011-03" db="EMBL/GenBank/DDBJ databases">
        <title>Annotation of Magnaporthe poae ATCC 64411.</title>
        <authorList>
            <person name="Ma L.-J."/>
            <person name="Dead R."/>
            <person name="Young S.K."/>
            <person name="Zeng Q."/>
            <person name="Gargeya S."/>
            <person name="Fitzgerald M."/>
            <person name="Haas B."/>
            <person name="Abouelleil A."/>
            <person name="Alvarado L."/>
            <person name="Arachchi H.M."/>
            <person name="Berlin A."/>
            <person name="Brown A."/>
            <person name="Chapman S.B."/>
            <person name="Chen Z."/>
            <person name="Dunbar C."/>
            <person name="Freedman E."/>
            <person name="Gearin G."/>
            <person name="Gellesch M."/>
            <person name="Goldberg J."/>
            <person name="Griggs A."/>
            <person name="Gujja S."/>
            <person name="Heiman D."/>
            <person name="Howarth C."/>
            <person name="Larson L."/>
            <person name="Lui A."/>
            <person name="MacDonald P.J.P."/>
            <person name="Mehta T."/>
            <person name="Montmayeur A."/>
            <person name="Murphy C."/>
            <person name="Neiman D."/>
            <person name="Pearson M."/>
            <person name="Priest M."/>
            <person name="Roberts A."/>
            <person name="Saif S."/>
            <person name="Shea T."/>
            <person name="Shenoy N."/>
            <person name="Sisk P."/>
            <person name="Stolte C."/>
            <person name="Sykes S."/>
            <person name="Yandava C."/>
            <person name="Wortman J."/>
            <person name="Nusbaum C."/>
            <person name="Birren B."/>
        </authorList>
    </citation>
    <scope>NUCLEOTIDE SEQUENCE</scope>
    <source>
        <strain evidence="1">ATCC 64411</strain>
    </source>
</reference>
<sequence length="163" mass="17997">MSQSQPLPPILADPSQAKYYTRATSDAYLYPDLEAALATPIKTFTIEFIRANATKPHPWFVATFEQPIAGTLGTFWKASVNMEMAEGSRRPGICLISLLGDRNTDEHVSLAGFAFTVRSTLTLGTIADVIMGQHQSSEEFEQTGDLTAFSYVQNAARRDFWKG</sequence>
<protein>
    <submittedName>
        <fullName evidence="1 2">Uncharacterized protein</fullName>
    </submittedName>
</protein>
<name>A0A0C4DKF9_MAGP6</name>
<dbReference type="AlphaFoldDB" id="A0A0C4DKF9"/>
<keyword evidence="3" id="KW-1185">Reference proteome</keyword>
<evidence type="ECO:0000313" key="2">
    <source>
        <dbReference type="EnsemblFungi" id="MAPG_00230T0"/>
    </source>
</evidence>